<protein>
    <submittedName>
        <fullName evidence="1">Uncharacterized protein</fullName>
    </submittedName>
</protein>
<keyword evidence="2" id="KW-1185">Reference proteome</keyword>
<dbReference type="Proteomes" id="UP000434957">
    <property type="component" value="Unassembled WGS sequence"/>
</dbReference>
<sequence length="196" mass="21015">MGKSHRSSYAGLTGQEREAESAKLMNTALAANLGSYAGQYSQLYGVSGASTSVPNSSASSADSWPFHDIGAPNDVLVPNGEVCQRISALLGRVTHQAGEYSFGGEAKTLPVMPGVALKGQEDFIALPLQKDHCESLLKCCKKEAEKLWVLPGERVEMRNPEWQAGLDKLVELSAARMGYKGVVMTVVLSKLMVVEQ</sequence>
<organism evidence="1 2">
    <name type="scientific">Phytophthora rubi</name>
    <dbReference type="NCBI Taxonomy" id="129364"/>
    <lineage>
        <taxon>Eukaryota</taxon>
        <taxon>Sar</taxon>
        <taxon>Stramenopiles</taxon>
        <taxon>Oomycota</taxon>
        <taxon>Peronosporomycetes</taxon>
        <taxon>Peronosporales</taxon>
        <taxon>Peronosporaceae</taxon>
        <taxon>Phytophthora</taxon>
    </lineage>
</organism>
<proteinExistence type="predicted"/>
<evidence type="ECO:0000313" key="1">
    <source>
        <dbReference type="EMBL" id="KAE9331937.1"/>
    </source>
</evidence>
<comment type="caution">
    <text evidence="1">The sequence shown here is derived from an EMBL/GenBank/DDBJ whole genome shotgun (WGS) entry which is preliminary data.</text>
</comment>
<gene>
    <name evidence="1" type="ORF">PR003_g14766</name>
</gene>
<dbReference type="EMBL" id="QXFT01000992">
    <property type="protein sequence ID" value="KAE9331937.1"/>
    <property type="molecule type" value="Genomic_DNA"/>
</dbReference>
<accession>A0A6A4FB65</accession>
<dbReference type="AlphaFoldDB" id="A0A6A4FB65"/>
<reference evidence="1 2" key="1">
    <citation type="submission" date="2018-08" db="EMBL/GenBank/DDBJ databases">
        <title>Genomic investigation of the strawberry pathogen Phytophthora fragariae indicates pathogenicity is determined by transcriptional variation in three key races.</title>
        <authorList>
            <person name="Adams T.M."/>
            <person name="Armitage A.D."/>
            <person name="Sobczyk M.K."/>
            <person name="Bates H.J."/>
            <person name="Dunwell J.M."/>
            <person name="Nellist C.F."/>
            <person name="Harrison R.J."/>
        </authorList>
    </citation>
    <scope>NUCLEOTIDE SEQUENCE [LARGE SCALE GENOMIC DNA]</scope>
    <source>
        <strain evidence="1 2">SCRP333</strain>
    </source>
</reference>
<evidence type="ECO:0000313" key="2">
    <source>
        <dbReference type="Proteomes" id="UP000434957"/>
    </source>
</evidence>
<name>A0A6A4FB65_9STRA</name>